<dbReference type="InterPro" id="IPR032675">
    <property type="entry name" value="LRR_dom_sf"/>
</dbReference>
<dbReference type="InterPro" id="IPR025875">
    <property type="entry name" value="Leu-rich_rpt_4"/>
</dbReference>
<organism evidence="5 6">
    <name type="scientific">Colocasia esculenta</name>
    <name type="common">Wild taro</name>
    <name type="synonym">Arum esculentum</name>
    <dbReference type="NCBI Taxonomy" id="4460"/>
    <lineage>
        <taxon>Eukaryota</taxon>
        <taxon>Viridiplantae</taxon>
        <taxon>Streptophyta</taxon>
        <taxon>Embryophyta</taxon>
        <taxon>Tracheophyta</taxon>
        <taxon>Spermatophyta</taxon>
        <taxon>Magnoliopsida</taxon>
        <taxon>Liliopsida</taxon>
        <taxon>Araceae</taxon>
        <taxon>Aroideae</taxon>
        <taxon>Colocasieae</taxon>
        <taxon>Colocasia</taxon>
    </lineage>
</organism>
<keyword evidence="1" id="KW-0433">Leucine-rich repeat</keyword>
<dbReference type="SUPFAM" id="SSF52058">
    <property type="entry name" value="L domain-like"/>
    <property type="match status" value="1"/>
</dbReference>
<keyword evidence="6" id="KW-1185">Reference proteome</keyword>
<keyword evidence="4" id="KW-0325">Glycoprotein</keyword>
<dbReference type="Gene3D" id="3.80.10.10">
    <property type="entry name" value="Ribonuclease Inhibitor"/>
    <property type="match status" value="3"/>
</dbReference>
<protein>
    <submittedName>
        <fullName evidence="5">Uncharacterized protein</fullName>
    </submittedName>
</protein>
<dbReference type="InterPro" id="IPR003591">
    <property type="entry name" value="Leu-rich_rpt_typical-subtyp"/>
</dbReference>
<dbReference type="AlphaFoldDB" id="A0A843X0S8"/>
<dbReference type="InterPro" id="IPR001611">
    <property type="entry name" value="Leu-rich_rpt"/>
</dbReference>
<dbReference type="SMART" id="SM00369">
    <property type="entry name" value="LRR_TYP"/>
    <property type="match status" value="6"/>
</dbReference>
<evidence type="ECO:0000256" key="3">
    <source>
        <dbReference type="ARBA" id="ARBA00022737"/>
    </source>
</evidence>
<dbReference type="Pfam" id="PF12799">
    <property type="entry name" value="LRR_4"/>
    <property type="match status" value="1"/>
</dbReference>
<dbReference type="Pfam" id="PF13855">
    <property type="entry name" value="LRR_8"/>
    <property type="match status" value="1"/>
</dbReference>
<dbReference type="PANTHER" id="PTHR48009">
    <property type="entry name" value="LEUCINE-RICH REPEAT (LRR) FAMILY PROTEIN"/>
    <property type="match status" value="1"/>
</dbReference>
<evidence type="ECO:0000256" key="1">
    <source>
        <dbReference type="ARBA" id="ARBA00022614"/>
    </source>
</evidence>
<gene>
    <name evidence="5" type="ORF">Taro_043479</name>
</gene>
<dbReference type="Proteomes" id="UP000652761">
    <property type="component" value="Unassembled WGS sequence"/>
</dbReference>
<dbReference type="PANTHER" id="PTHR48009:SF7">
    <property type="entry name" value="LEUCINE-RICH REPEAT (LRR) FAMILY PROTEIN"/>
    <property type="match status" value="1"/>
</dbReference>
<evidence type="ECO:0000256" key="2">
    <source>
        <dbReference type="ARBA" id="ARBA00022729"/>
    </source>
</evidence>
<dbReference type="OrthoDB" id="676979at2759"/>
<evidence type="ECO:0000313" key="6">
    <source>
        <dbReference type="Proteomes" id="UP000652761"/>
    </source>
</evidence>
<keyword evidence="3" id="KW-0677">Repeat</keyword>
<dbReference type="EMBL" id="NMUH01004711">
    <property type="protein sequence ID" value="MQM10585.1"/>
    <property type="molecule type" value="Genomic_DNA"/>
</dbReference>
<dbReference type="InterPro" id="IPR053213">
    <property type="entry name" value="RLP29"/>
</dbReference>
<accession>A0A843X0S8</accession>
<dbReference type="FunFam" id="3.80.10.10:FF:000041">
    <property type="entry name" value="LRR receptor-like serine/threonine-protein kinase ERECTA"/>
    <property type="match status" value="1"/>
</dbReference>
<reference evidence="5" key="1">
    <citation type="submission" date="2017-07" db="EMBL/GenBank/DDBJ databases">
        <title>Taro Niue Genome Assembly and Annotation.</title>
        <authorList>
            <person name="Atibalentja N."/>
            <person name="Keating K."/>
            <person name="Fields C.J."/>
        </authorList>
    </citation>
    <scope>NUCLEOTIDE SEQUENCE</scope>
    <source>
        <strain evidence="5">Niue_2</strain>
        <tissue evidence="5">Leaf</tissue>
    </source>
</reference>
<keyword evidence="2" id="KW-0732">Signal</keyword>
<dbReference type="PRINTS" id="PR00019">
    <property type="entry name" value="LEURICHRPT"/>
</dbReference>
<evidence type="ECO:0000313" key="5">
    <source>
        <dbReference type="EMBL" id="MQM10585.1"/>
    </source>
</evidence>
<evidence type="ECO:0000256" key="4">
    <source>
        <dbReference type="ARBA" id="ARBA00023180"/>
    </source>
</evidence>
<comment type="caution">
    <text evidence="5">The sequence shown here is derived from an EMBL/GenBank/DDBJ whole genome shotgun (WGS) entry which is preliminary data.</text>
</comment>
<name>A0A843X0S8_COLES</name>
<proteinExistence type="predicted"/>
<sequence>MEGTSSWDFAAADPCDSLFSAAHFTCGFRCDAYDHAGLARVTDVSLDAAGYSGSLSPSVWSLPYLQTLDANENRLSGRIPSLPPSASLLQLRRVALSRNAFSDEIPAGNFPSLEELYLDGNRLSGSIPASTASLPSLRRLELQMNNLSGGIPDLRSMAVLTYLDASDNAISGPLPPASSLPASLVELSLRNNALEGTLPPALVAGLPKLQVLDLSHNRLSGRVPSALFSHPALEQLTLSHNRFTSLQSPGWWRPPADGGGSELVAVDLGHNRLGGTLPLGWVGAMPRLTALTLENNRFSGMIPTEYAMRVASSYRAGSGGGAGVSPLARLVLAGNYLYGPIPGPLTGVKEGEATVSLANNCLFHCPKTFFFCHGGHQKQPTVCRGFNPVIP</sequence>